<name>A0A8J6BWD8_9EUKA</name>
<dbReference type="InterPro" id="IPR001394">
    <property type="entry name" value="Peptidase_C19_UCH"/>
</dbReference>
<sequence length="557" mass="60024">MLTKRNATIHLDVSGRECLSFSGLLSSVPVVLDYSDLDAPKAIGYGPGFLLDSKQQYFFQMGVGMPYRPHKVPSITRSKRESSLTVTYSSDAAAVTIVVHCSSNDDALPMTLIQFLRNVSSTRARWTPITEAEADALVLPSPAIEPLSMTPVAPAGVSLARDIEPLSHPRSPRSGPIALHLPPSASPIIPNMPKGRLFGRIAQDLAASDTRAPGIGLVNLGNTCYASSALQLLFSMPPFAESLLSHLPGPGGVHGPKEALAAEFVRLSVRSIRGVSGPGDLDSPIRIMSQLSELSGTSWRPGPTQDSHEFLTCLLQHLHFHDTPGGRACSVCSLFGVDLCTYKECHRCGARLELPGYSDASLTVRPVEGARISDLLATEMKGETITAGCDYCTARKTRLSRGLRVLPPVLFVHVSRMGLHGKDSSTVIVDDELNFPGSPAEIPDCRAATSVLRRVMAVKGANLEEEILDSDESDMEIDSAVESDPEISTDRPDATVRPGTYTLHGMVCHTGDPFRGHYTAYVKTPTGWVQYNDQQRSLVAPRATGKQVSICMYRLIG</sequence>
<dbReference type="PANTHER" id="PTHR24006:SF687">
    <property type="entry name" value="UBIQUITIN CARBOXYL-TERMINAL HYDROLASE 10"/>
    <property type="match status" value="1"/>
</dbReference>
<dbReference type="PROSITE" id="PS00972">
    <property type="entry name" value="USP_1"/>
    <property type="match status" value="1"/>
</dbReference>
<dbReference type="Pfam" id="PF00443">
    <property type="entry name" value="UCH"/>
    <property type="match status" value="1"/>
</dbReference>
<dbReference type="PROSITE" id="PS50235">
    <property type="entry name" value="USP_3"/>
    <property type="match status" value="1"/>
</dbReference>
<dbReference type="EC" id="3.4.19.12" evidence="6"/>
<dbReference type="SUPFAM" id="SSF54001">
    <property type="entry name" value="Cysteine proteinases"/>
    <property type="match status" value="1"/>
</dbReference>
<keyword evidence="2 6" id="KW-0645">Protease</keyword>
<accession>A0A8J6BWD8</accession>
<evidence type="ECO:0000313" key="8">
    <source>
        <dbReference type="EMBL" id="KAG9392346.1"/>
    </source>
</evidence>
<dbReference type="GO" id="GO:0006508">
    <property type="term" value="P:proteolysis"/>
    <property type="evidence" value="ECO:0007669"/>
    <property type="project" value="UniProtKB-KW"/>
</dbReference>
<comment type="catalytic activity">
    <reaction evidence="1 6">
        <text>Thiol-dependent hydrolysis of ester, thioester, amide, peptide and isopeptide bonds formed by the C-terminal Gly of ubiquitin (a 76-residue protein attached to proteins as an intracellular targeting signal).</text>
        <dbReference type="EC" id="3.4.19.12"/>
    </reaction>
</comment>
<dbReference type="InterPro" id="IPR028889">
    <property type="entry name" value="USP"/>
</dbReference>
<dbReference type="GO" id="GO:0004843">
    <property type="term" value="F:cysteine-type deubiquitinase activity"/>
    <property type="evidence" value="ECO:0007669"/>
    <property type="project" value="UniProtKB-UniRule"/>
</dbReference>
<dbReference type="PANTHER" id="PTHR24006">
    <property type="entry name" value="UBIQUITIN CARBOXYL-TERMINAL HYDROLASE"/>
    <property type="match status" value="1"/>
</dbReference>
<keyword evidence="9" id="KW-1185">Reference proteome</keyword>
<evidence type="ECO:0000256" key="6">
    <source>
        <dbReference type="RuleBase" id="RU366025"/>
    </source>
</evidence>
<dbReference type="InterPro" id="IPR050164">
    <property type="entry name" value="Peptidase_C19"/>
</dbReference>
<dbReference type="PROSITE" id="PS00973">
    <property type="entry name" value="USP_2"/>
    <property type="match status" value="1"/>
</dbReference>
<dbReference type="AlphaFoldDB" id="A0A8J6BWD8"/>
<dbReference type="InterPro" id="IPR038765">
    <property type="entry name" value="Papain-like_cys_pep_sf"/>
</dbReference>
<keyword evidence="4 6" id="KW-0378">Hydrolase</keyword>
<organism evidence="8 9">
    <name type="scientific">Carpediemonas membranifera</name>
    <dbReference type="NCBI Taxonomy" id="201153"/>
    <lineage>
        <taxon>Eukaryota</taxon>
        <taxon>Metamonada</taxon>
        <taxon>Carpediemonas-like organisms</taxon>
        <taxon>Carpediemonas</taxon>
    </lineage>
</organism>
<dbReference type="GO" id="GO:0005634">
    <property type="term" value="C:nucleus"/>
    <property type="evidence" value="ECO:0007669"/>
    <property type="project" value="TreeGrafter"/>
</dbReference>
<dbReference type="Gene3D" id="3.90.70.10">
    <property type="entry name" value="Cysteine proteinases"/>
    <property type="match status" value="1"/>
</dbReference>
<feature type="domain" description="USP" evidence="7">
    <location>
        <begin position="215"/>
        <end position="556"/>
    </location>
</feature>
<dbReference type="CDD" id="cd02257">
    <property type="entry name" value="Peptidase_C19"/>
    <property type="match status" value="1"/>
</dbReference>
<reference evidence="8" key="1">
    <citation type="submission" date="2021-05" db="EMBL/GenBank/DDBJ databases">
        <title>A free-living protist that lacks canonical eukaryotic 1 DNA replication and segregation systems.</title>
        <authorList>
            <person name="Salas-Leiva D.E."/>
            <person name="Tromer E.C."/>
            <person name="Curtis B.A."/>
            <person name="Jerlstrom-Hultqvist J."/>
            <person name="Kolisko M."/>
            <person name="Yi Z."/>
            <person name="Salas-Leiva J.S."/>
            <person name="Gallot-Lavallee L."/>
            <person name="Kops G.J.P.L."/>
            <person name="Archibald J.M."/>
            <person name="Simpson A.G.B."/>
            <person name="Roger A.J."/>
        </authorList>
    </citation>
    <scope>NUCLEOTIDE SEQUENCE</scope>
    <source>
        <strain evidence="8">BICM</strain>
    </source>
</reference>
<dbReference type="EMBL" id="JAHDYR010000038">
    <property type="protein sequence ID" value="KAG9392346.1"/>
    <property type="molecule type" value="Genomic_DNA"/>
</dbReference>
<dbReference type="OrthoDB" id="289038at2759"/>
<evidence type="ECO:0000256" key="4">
    <source>
        <dbReference type="ARBA" id="ARBA00022801"/>
    </source>
</evidence>
<proteinExistence type="inferred from homology"/>
<dbReference type="GO" id="GO:0016579">
    <property type="term" value="P:protein deubiquitination"/>
    <property type="evidence" value="ECO:0007669"/>
    <property type="project" value="InterPro"/>
</dbReference>
<dbReference type="Proteomes" id="UP000717585">
    <property type="component" value="Unassembled WGS sequence"/>
</dbReference>
<protein>
    <recommendedName>
        <fullName evidence="6">Ubiquitin carboxyl-terminal hydrolase</fullName>
        <ecNumber evidence="6">3.4.19.12</ecNumber>
    </recommendedName>
</protein>
<comment type="caution">
    <text evidence="8">The sequence shown here is derived from an EMBL/GenBank/DDBJ whole genome shotgun (WGS) entry which is preliminary data.</text>
</comment>
<evidence type="ECO:0000256" key="5">
    <source>
        <dbReference type="ARBA" id="ARBA00022807"/>
    </source>
</evidence>
<evidence type="ECO:0000259" key="7">
    <source>
        <dbReference type="PROSITE" id="PS50235"/>
    </source>
</evidence>
<keyword evidence="5 6" id="KW-0788">Thiol protease</keyword>
<dbReference type="GO" id="GO:0005829">
    <property type="term" value="C:cytosol"/>
    <property type="evidence" value="ECO:0007669"/>
    <property type="project" value="TreeGrafter"/>
</dbReference>
<gene>
    <name evidence="8" type="ORF">J8273_5336</name>
</gene>
<evidence type="ECO:0000256" key="1">
    <source>
        <dbReference type="ARBA" id="ARBA00000707"/>
    </source>
</evidence>
<evidence type="ECO:0000256" key="2">
    <source>
        <dbReference type="ARBA" id="ARBA00022670"/>
    </source>
</evidence>
<evidence type="ECO:0000313" key="9">
    <source>
        <dbReference type="Proteomes" id="UP000717585"/>
    </source>
</evidence>
<dbReference type="InterPro" id="IPR018200">
    <property type="entry name" value="USP_CS"/>
</dbReference>
<comment type="similarity">
    <text evidence="6">Belongs to the peptidase C19 family.</text>
</comment>
<evidence type="ECO:0000256" key="3">
    <source>
        <dbReference type="ARBA" id="ARBA00022786"/>
    </source>
</evidence>
<keyword evidence="3 6" id="KW-0833">Ubl conjugation pathway</keyword>